<dbReference type="RefSeq" id="WP_378111871.1">
    <property type="nucleotide sequence ID" value="NZ_JBHSNC010000032.1"/>
</dbReference>
<evidence type="ECO:0000256" key="2">
    <source>
        <dbReference type="SAM" id="Coils"/>
    </source>
</evidence>
<keyword evidence="4" id="KW-1185">Reference proteome</keyword>
<dbReference type="InterPro" id="IPR001680">
    <property type="entry name" value="WD40_rpt"/>
</dbReference>
<name>A0ABW0R279_9BACL</name>
<dbReference type="Gene3D" id="2.130.10.10">
    <property type="entry name" value="YVTN repeat-like/Quinoprotein amine dehydrogenase"/>
    <property type="match status" value="1"/>
</dbReference>
<comment type="caution">
    <text evidence="3">The sequence shown here is derived from an EMBL/GenBank/DDBJ whole genome shotgun (WGS) entry which is preliminary data.</text>
</comment>
<dbReference type="Gene3D" id="1.25.40.10">
    <property type="entry name" value="Tetratricopeptide repeat domain"/>
    <property type="match status" value="1"/>
</dbReference>
<dbReference type="InterPro" id="IPR015943">
    <property type="entry name" value="WD40/YVTN_repeat-like_dom_sf"/>
</dbReference>
<dbReference type="PROSITE" id="PS50082">
    <property type="entry name" value="WD_REPEATS_2"/>
    <property type="match status" value="1"/>
</dbReference>
<keyword evidence="1" id="KW-0853">WD repeat</keyword>
<dbReference type="SUPFAM" id="SSF82171">
    <property type="entry name" value="DPP6 N-terminal domain-like"/>
    <property type="match status" value="1"/>
</dbReference>
<dbReference type="InterPro" id="IPR011990">
    <property type="entry name" value="TPR-like_helical_dom_sf"/>
</dbReference>
<dbReference type="EMBL" id="JBHSNC010000032">
    <property type="protein sequence ID" value="MFC5529937.1"/>
    <property type="molecule type" value="Genomic_DNA"/>
</dbReference>
<sequence>MAQFYLNSSSREDFSDQWGRYLQEKSFFDDLTNNADRFLINQVTDFRRTIAELSEHQAAVMQDNAEMVSSLFNQGFSDVNLHIAKMTTVLSSRFQQVSGQLHQIEKGIDQLYSLMDWRTSIIIEELRLQSMLVRDISQLLRIPDSQKERQHFIERGCEFFNSAQTNPDFHKDALHFFKKAEEIESRDYFTLFYIGMIYLYAPDCLDVPKAEQYFKLASKYAGVEVAQSQVRLRVSLRSVSDEELSDSEDEHDKLKMIASDSILQLSIACYVQGKFAEAAEHALKLLEQSPDQLEAGFTYVKALYALGSEEKASPILKQVIQKDFTYAVRMASDPDIGTKESFGVVISQLKEEVLRIVSERIQRCYQSLGDYGNSEINDILKGYQEQIESEPTYDAVLKILEDLSTSRSFICNEAIINGILAEPLSIKHYGFATRKELPDAIQSFLSIHRYRNYGISSNGKFMVTISKDKKLNVWNIETEDVMASVNFDKDELVVSASIDPLGAKVVLQTKENFQLWNVATKSVMTLIDGLDYLDQYKVIMDDRFITLCGKWEIIVLDYEGQILLRKKHKHVDPDSIRISRGGKVLAYLSDSEYPVNTELNIMKLDNGSVESVNIGAHIDFQCWGLTISKDNRYILLFDRELTLVWDVFQEEWDSSDIFPTDLSNPFLYEQNEQREEISIYDNIGEKIGSYKHKVNLDVWRMHIFDADRYCLYYVQDQAERQVIRLNFIIGSKSRKVEMTVERFCEYESYHGALIQQGLKRYESFVVKQKIKEEKRNKERLEQEQQAQLQHQQRIHEQQLARNKELEKKIEQYIRLGRDEEERVRKKWFKKDYSEALRQYEKAYERYVDLGNSTNTNLQMSMENLKQIIEELKQKMKS</sequence>
<dbReference type="SUPFAM" id="SSF48452">
    <property type="entry name" value="TPR-like"/>
    <property type="match status" value="1"/>
</dbReference>
<evidence type="ECO:0000313" key="3">
    <source>
        <dbReference type="EMBL" id="MFC5529937.1"/>
    </source>
</evidence>
<organism evidence="3 4">
    <name type="scientific">Cohnella yongneupensis</name>
    <dbReference type="NCBI Taxonomy" id="425006"/>
    <lineage>
        <taxon>Bacteria</taxon>
        <taxon>Bacillati</taxon>
        <taxon>Bacillota</taxon>
        <taxon>Bacilli</taxon>
        <taxon>Bacillales</taxon>
        <taxon>Paenibacillaceae</taxon>
        <taxon>Cohnella</taxon>
    </lineage>
</organism>
<gene>
    <name evidence="3" type="ORF">ACFPQ4_10825</name>
</gene>
<feature type="repeat" description="WD" evidence="1">
    <location>
        <begin position="456"/>
        <end position="484"/>
    </location>
</feature>
<dbReference type="Pfam" id="PF14559">
    <property type="entry name" value="TPR_19"/>
    <property type="match status" value="1"/>
</dbReference>
<proteinExistence type="predicted"/>
<reference evidence="4" key="1">
    <citation type="journal article" date="2019" name="Int. J. Syst. Evol. Microbiol.">
        <title>The Global Catalogue of Microorganisms (GCM) 10K type strain sequencing project: providing services to taxonomists for standard genome sequencing and annotation.</title>
        <authorList>
            <consortium name="The Broad Institute Genomics Platform"/>
            <consortium name="The Broad Institute Genome Sequencing Center for Infectious Disease"/>
            <person name="Wu L."/>
            <person name="Ma J."/>
        </authorList>
    </citation>
    <scope>NUCLEOTIDE SEQUENCE [LARGE SCALE GENOMIC DNA]</scope>
    <source>
        <strain evidence="4">CGMCC 1.18578</strain>
    </source>
</reference>
<evidence type="ECO:0000256" key="1">
    <source>
        <dbReference type="PROSITE-ProRule" id="PRU00221"/>
    </source>
</evidence>
<dbReference type="Proteomes" id="UP001596108">
    <property type="component" value="Unassembled WGS sequence"/>
</dbReference>
<evidence type="ECO:0000313" key="4">
    <source>
        <dbReference type="Proteomes" id="UP001596108"/>
    </source>
</evidence>
<keyword evidence="2" id="KW-0175">Coiled coil</keyword>
<protein>
    <submittedName>
        <fullName evidence="3">Tetratricopeptide repeat protein</fullName>
    </submittedName>
</protein>
<accession>A0ABW0R279</accession>
<feature type="coiled-coil region" evidence="2">
    <location>
        <begin position="763"/>
        <end position="874"/>
    </location>
</feature>